<dbReference type="RefSeq" id="WP_344800476.1">
    <property type="nucleotide sequence ID" value="NZ_BAABBN010000015.1"/>
</dbReference>
<dbReference type="PANTHER" id="PTHR37485:SF1">
    <property type="entry name" value="CELL DIVISION PROTEIN FTSB"/>
    <property type="match status" value="1"/>
</dbReference>
<comment type="function">
    <text evidence="7">Essential cell division protein. May link together the upstream cell division proteins, which are predominantly cytoplasmic, with the downstream cell division proteins, which are predominantly periplasmic.</text>
</comment>
<evidence type="ECO:0000256" key="4">
    <source>
        <dbReference type="ARBA" id="ARBA00022989"/>
    </source>
</evidence>
<accession>A0ABP7N996</accession>
<keyword evidence="4 7" id="KW-1133">Transmembrane helix</keyword>
<dbReference type="PANTHER" id="PTHR37485">
    <property type="entry name" value="CELL DIVISION PROTEIN FTSB"/>
    <property type="match status" value="1"/>
</dbReference>
<evidence type="ECO:0000256" key="3">
    <source>
        <dbReference type="ARBA" id="ARBA00022692"/>
    </source>
</evidence>
<keyword evidence="7" id="KW-0997">Cell inner membrane</keyword>
<keyword evidence="1 7" id="KW-1003">Cell membrane</keyword>
<dbReference type="HAMAP" id="MF_00599">
    <property type="entry name" value="FtsB"/>
    <property type="match status" value="1"/>
</dbReference>
<evidence type="ECO:0000313" key="8">
    <source>
        <dbReference type="EMBL" id="GAA3940479.1"/>
    </source>
</evidence>
<evidence type="ECO:0000313" key="9">
    <source>
        <dbReference type="Proteomes" id="UP001501565"/>
    </source>
</evidence>
<feature type="topological domain" description="Periplasmic" evidence="7">
    <location>
        <begin position="23"/>
        <end position="95"/>
    </location>
</feature>
<keyword evidence="2 7" id="KW-0132">Cell division</keyword>
<keyword evidence="9" id="KW-1185">Reference proteome</keyword>
<keyword evidence="7" id="KW-0175">Coiled coil</keyword>
<dbReference type="EMBL" id="BAABBN010000015">
    <property type="protein sequence ID" value="GAA3940479.1"/>
    <property type="molecule type" value="Genomic_DNA"/>
</dbReference>
<organism evidence="8 9">
    <name type="scientific">Litoribacillus peritrichatus</name>
    <dbReference type="NCBI Taxonomy" id="718191"/>
    <lineage>
        <taxon>Bacteria</taxon>
        <taxon>Pseudomonadati</taxon>
        <taxon>Pseudomonadota</taxon>
        <taxon>Gammaproteobacteria</taxon>
        <taxon>Oceanospirillales</taxon>
        <taxon>Oceanospirillaceae</taxon>
        <taxon>Litoribacillus</taxon>
    </lineage>
</organism>
<evidence type="ECO:0000256" key="5">
    <source>
        <dbReference type="ARBA" id="ARBA00023136"/>
    </source>
</evidence>
<feature type="topological domain" description="Cytoplasmic" evidence="7">
    <location>
        <begin position="1"/>
        <end position="4"/>
    </location>
</feature>
<name>A0ABP7N996_9GAMM</name>
<keyword evidence="3 7" id="KW-0812">Transmembrane</keyword>
<dbReference type="InterPro" id="IPR023081">
    <property type="entry name" value="Cell_div_FtsB"/>
</dbReference>
<sequence>MYQVLCGILVIVFCALQVRLWSGEGSITHIWALQDAIEEQSFENDRLKDRNQVLDAEVQDLKSGLESIEERARSELGMIKKGETFYLLVEDSERK</sequence>
<proteinExistence type="inferred from homology"/>
<evidence type="ECO:0000256" key="1">
    <source>
        <dbReference type="ARBA" id="ARBA00022475"/>
    </source>
</evidence>
<protein>
    <recommendedName>
        <fullName evidence="7">Cell division protein FtsB</fullName>
    </recommendedName>
</protein>
<dbReference type="Proteomes" id="UP001501565">
    <property type="component" value="Unassembled WGS sequence"/>
</dbReference>
<evidence type="ECO:0000256" key="6">
    <source>
        <dbReference type="ARBA" id="ARBA00023306"/>
    </source>
</evidence>
<dbReference type="InterPro" id="IPR007060">
    <property type="entry name" value="FtsL/DivIC"/>
</dbReference>
<dbReference type="NCBIfam" id="NF002058">
    <property type="entry name" value="PRK00888.1"/>
    <property type="match status" value="1"/>
</dbReference>
<comment type="subunit">
    <text evidence="7">Part of a complex composed of FtsB, FtsL and FtsQ.</text>
</comment>
<comment type="subcellular location">
    <subcellularLocation>
        <location evidence="7">Cell inner membrane</location>
        <topology evidence="7">Single-pass type II membrane protein</topology>
    </subcellularLocation>
    <text evidence="7">Localizes to the division septum.</text>
</comment>
<dbReference type="Pfam" id="PF04977">
    <property type="entry name" value="DivIC"/>
    <property type="match status" value="1"/>
</dbReference>
<evidence type="ECO:0000256" key="2">
    <source>
        <dbReference type="ARBA" id="ARBA00022618"/>
    </source>
</evidence>
<gene>
    <name evidence="7 8" type="primary">ftsB</name>
    <name evidence="8" type="ORF">GCM10022277_40550</name>
</gene>
<comment type="similarity">
    <text evidence="7">Belongs to the FtsB family.</text>
</comment>
<comment type="caution">
    <text evidence="8">The sequence shown here is derived from an EMBL/GenBank/DDBJ whole genome shotgun (WGS) entry which is preliminary data.</text>
</comment>
<keyword evidence="5 7" id="KW-0472">Membrane</keyword>
<reference evidence="9" key="1">
    <citation type="journal article" date="2019" name="Int. J. Syst. Evol. Microbiol.">
        <title>The Global Catalogue of Microorganisms (GCM) 10K type strain sequencing project: providing services to taxonomists for standard genome sequencing and annotation.</title>
        <authorList>
            <consortium name="The Broad Institute Genomics Platform"/>
            <consortium name="The Broad Institute Genome Sequencing Center for Infectious Disease"/>
            <person name="Wu L."/>
            <person name="Ma J."/>
        </authorList>
    </citation>
    <scope>NUCLEOTIDE SEQUENCE [LARGE SCALE GENOMIC DNA]</scope>
    <source>
        <strain evidence="9">JCM 17551</strain>
    </source>
</reference>
<evidence type="ECO:0000256" key="7">
    <source>
        <dbReference type="HAMAP-Rule" id="MF_00599"/>
    </source>
</evidence>
<keyword evidence="6 7" id="KW-0131">Cell cycle</keyword>
<feature type="coiled-coil region" evidence="7">
    <location>
        <begin position="37"/>
        <end position="71"/>
    </location>
</feature>
<dbReference type="GO" id="GO:0051301">
    <property type="term" value="P:cell division"/>
    <property type="evidence" value="ECO:0007669"/>
    <property type="project" value="UniProtKB-KW"/>
</dbReference>